<dbReference type="Gramene" id="KFK27466">
    <property type="protein sequence ID" value="KFK27466"/>
    <property type="gene ID" value="AALP_AA8G387000"/>
</dbReference>
<dbReference type="PANTHER" id="PTHR34995:SF1">
    <property type="entry name" value="DNA-DIRECTED RNA POLYMERASE SUBUNIT BETA"/>
    <property type="match status" value="1"/>
</dbReference>
<proteinExistence type="predicted"/>
<evidence type="ECO:0000256" key="3">
    <source>
        <dbReference type="ARBA" id="ARBA00022695"/>
    </source>
</evidence>
<keyword evidence="6" id="KW-1185">Reference proteome</keyword>
<evidence type="ECO:0000313" key="6">
    <source>
        <dbReference type="Proteomes" id="UP000029120"/>
    </source>
</evidence>
<organism evidence="5 6">
    <name type="scientific">Arabis alpina</name>
    <name type="common">Alpine rock-cress</name>
    <dbReference type="NCBI Taxonomy" id="50452"/>
    <lineage>
        <taxon>Eukaryota</taxon>
        <taxon>Viridiplantae</taxon>
        <taxon>Streptophyta</taxon>
        <taxon>Embryophyta</taxon>
        <taxon>Tracheophyta</taxon>
        <taxon>Spermatophyta</taxon>
        <taxon>Magnoliopsida</taxon>
        <taxon>eudicotyledons</taxon>
        <taxon>Gunneridae</taxon>
        <taxon>Pentapetalae</taxon>
        <taxon>rosids</taxon>
        <taxon>malvids</taxon>
        <taxon>Brassicales</taxon>
        <taxon>Brassicaceae</taxon>
        <taxon>Arabideae</taxon>
        <taxon>Arabis</taxon>
    </lineage>
</organism>
<dbReference type="OrthoDB" id="1846228at2759"/>
<dbReference type="PANTHER" id="PTHR34995">
    <property type="entry name" value="DNA-DIRECTED RNA POLYMERASE SUBUNIT BETA"/>
    <property type="match status" value="1"/>
</dbReference>
<accession>A0A087GC64</accession>
<keyword evidence="3" id="KW-0548">Nucleotidyltransferase</keyword>
<dbReference type="GO" id="GO:0016779">
    <property type="term" value="F:nucleotidyltransferase activity"/>
    <property type="evidence" value="ECO:0007669"/>
    <property type="project" value="UniProtKB-KW"/>
</dbReference>
<dbReference type="InterPro" id="IPR050254">
    <property type="entry name" value="RNA_pol_beta''_euk"/>
</dbReference>
<dbReference type="EMBL" id="CM002876">
    <property type="protein sequence ID" value="KFK27466.1"/>
    <property type="molecule type" value="Genomic_DNA"/>
</dbReference>
<evidence type="ECO:0000256" key="1">
    <source>
        <dbReference type="ARBA" id="ARBA00022478"/>
    </source>
</evidence>
<protein>
    <submittedName>
        <fullName evidence="5">Uncharacterized protein</fullName>
    </submittedName>
</protein>
<gene>
    <name evidence="5" type="ordered locus">AALP_Aa8g387000</name>
</gene>
<keyword evidence="1" id="KW-0240">DNA-directed RNA polymerase</keyword>
<evidence type="ECO:0000313" key="5">
    <source>
        <dbReference type="EMBL" id="KFK27466.1"/>
    </source>
</evidence>
<dbReference type="GO" id="GO:0000428">
    <property type="term" value="C:DNA-directed RNA polymerase complex"/>
    <property type="evidence" value="ECO:0007669"/>
    <property type="project" value="UniProtKB-KW"/>
</dbReference>
<keyword evidence="4" id="KW-0804">Transcription</keyword>
<dbReference type="AlphaFoldDB" id="A0A087GC64"/>
<dbReference type="Proteomes" id="UP000029120">
    <property type="component" value="Chromosome 8"/>
</dbReference>
<keyword evidence="2" id="KW-0808">Transferase</keyword>
<evidence type="ECO:0000256" key="4">
    <source>
        <dbReference type="ARBA" id="ARBA00023163"/>
    </source>
</evidence>
<sequence>MIAPERGYNWRYHCFWYSLKSGQVLIVQRDSIVIRSAKPYLATPGAKVHGHYREILYHNI</sequence>
<evidence type="ECO:0000256" key="2">
    <source>
        <dbReference type="ARBA" id="ARBA00022679"/>
    </source>
</evidence>
<name>A0A087GC64_ARAAL</name>
<reference evidence="6" key="1">
    <citation type="journal article" date="2015" name="Nat. Plants">
        <title>Genome expansion of Arabis alpina linked with retrotransposition and reduced symmetric DNA methylation.</title>
        <authorList>
            <person name="Willing E.M."/>
            <person name="Rawat V."/>
            <person name="Mandakova T."/>
            <person name="Maumus F."/>
            <person name="James G.V."/>
            <person name="Nordstroem K.J."/>
            <person name="Becker C."/>
            <person name="Warthmann N."/>
            <person name="Chica C."/>
            <person name="Szarzynska B."/>
            <person name="Zytnicki M."/>
            <person name="Albani M.C."/>
            <person name="Kiefer C."/>
            <person name="Bergonzi S."/>
            <person name="Castaings L."/>
            <person name="Mateos J.L."/>
            <person name="Berns M.C."/>
            <person name="Bujdoso N."/>
            <person name="Piofczyk T."/>
            <person name="de Lorenzo L."/>
            <person name="Barrero-Sicilia C."/>
            <person name="Mateos I."/>
            <person name="Piednoel M."/>
            <person name="Hagmann J."/>
            <person name="Chen-Min-Tao R."/>
            <person name="Iglesias-Fernandez R."/>
            <person name="Schuster S.C."/>
            <person name="Alonso-Blanco C."/>
            <person name="Roudier F."/>
            <person name="Carbonero P."/>
            <person name="Paz-Ares J."/>
            <person name="Davis S.J."/>
            <person name="Pecinka A."/>
            <person name="Quesneville H."/>
            <person name="Colot V."/>
            <person name="Lysak M.A."/>
            <person name="Weigel D."/>
            <person name="Coupland G."/>
            <person name="Schneeberger K."/>
        </authorList>
    </citation>
    <scope>NUCLEOTIDE SEQUENCE [LARGE SCALE GENOMIC DNA]</scope>
    <source>
        <strain evidence="6">cv. Pajares</strain>
    </source>
</reference>